<evidence type="ECO:0000259" key="12">
    <source>
        <dbReference type="PROSITE" id="PS50222"/>
    </source>
</evidence>
<dbReference type="InterPro" id="IPR017441">
    <property type="entry name" value="Protein_kinase_ATP_BS"/>
</dbReference>
<dbReference type="Pfam" id="PF00069">
    <property type="entry name" value="Pkinase"/>
    <property type="match status" value="1"/>
</dbReference>
<dbReference type="Gene3D" id="1.10.510.10">
    <property type="entry name" value="Transferase(Phosphotransferase) domain 1"/>
    <property type="match status" value="1"/>
</dbReference>
<name>A0AAD9PIN4_9APIC</name>
<dbReference type="CDD" id="cd05117">
    <property type="entry name" value="STKc_CAMK"/>
    <property type="match status" value="1"/>
</dbReference>
<dbReference type="PROSITE" id="PS50222">
    <property type="entry name" value="EF_HAND_2"/>
    <property type="match status" value="1"/>
</dbReference>
<comment type="subunit">
    <text evidence="2">Monomer.</text>
</comment>
<dbReference type="InterPro" id="IPR011992">
    <property type="entry name" value="EF-hand-dom_pair"/>
</dbReference>
<dbReference type="Gene3D" id="1.10.238.10">
    <property type="entry name" value="EF-hand"/>
    <property type="match status" value="2"/>
</dbReference>
<evidence type="ECO:0000256" key="4">
    <source>
        <dbReference type="ARBA" id="ARBA00022679"/>
    </source>
</evidence>
<dbReference type="InterPro" id="IPR002048">
    <property type="entry name" value="EF_hand_dom"/>
</dbReference>
<dbReference type="PROSITE" id="PS00107">
    <property type="entry name" value="PROTEIN_KINASE_ATP"/>
    <property type="match status" value="1"/>
</dbReference>
<evidence type="ECO:0000256" key="6">
    <source>
        <dbReference type="ARBA" id="ARBA00022777"/>
    </source>
</evidence>
<dbReference type="Gene3D" id="3.30.200.20">
    <property type="entry name" value="Phosphorylase Kinase, domain 1"/>
    <property type="match status" value="1"/>
</dbReference>
<sequence>MGNCCSTSVARLDRVTTKLDLNGRVVYVKNGITNLSRDVVDYCVPDISDVFYTGLKRPIYEPLDSNPSERHEAPIRNFENYPSITDYILTKDLWRSRVVANSTLSSRYCVSSTCIGFGIGGSVRHVLEKNTQHPYALKSLRTHVSSRRKLTSVFNEVAIYTQLDHPHIAFLHEVYQDNDACHILMEYCRGNELYDRLDNSKRFSEAYARKVTFQMLLAISYLHHHGICHRDLKLENWVFQSEDPDSMIKMIDFGFARLFEEGVPMGGMHGTVYYVDPEVIDGCYSEKCDIWSTGVIVYMILSGSPPFRGDSDKEILWRIKRGNLKFQGTRWSSVSYVAKEFIASLLNRNASKRLTAQQALNHKWLKQEMAAYNSYKIPKELLETIVAYSKKNALIRAITALIVINTDRSAPMEVYNSFMSMNISKNGVVTFDEFKKAMSGLISDTSEISNIFTIVTFRCLTGIHYTEFVSATYEYFSKLNIAALAFAFKKLEVAMGPPVVLDSLLSIYGKSFGDVATETIFSQMDSNKDGIVSFQEVCFFSINHNAQFCQSVLGESQYTLSLPNTNTAV</sequence>
<evidence type="ECO:0000313" key="14">
    <source>
        <dbReference type="Proteomes" id="UP001214638"/>
    </source>
</evidence>
<evidence type="ECO:0000256" key="8">
    <source>
        <dbReference type="ARBA" id="ARBA00022840"/>
    </source>
</evidence>
<dbReference type="GO" id="GO:0005509">
    <property type="term" value="F:calcium ion binding"/>
    <property type="evidence" value="ECO:0007669"/>
    <property type="project" value="InterPro"/>
</dbReference>
<comment type="cofactor">
    <cofactor evidence="1">
        <name>Mg(2+)</name>
        <dbReference type="ChEBI" id="CHEBI:18420"/>
    </cofactor>
</comment>
<dbReference type="PANTHER" id="PTHR24349">
    <property type="entry name" value="SERINE/THREONINE-PROTEIN KINASE"/>
    <property type="match status" value="1"/>
</dbReference>
<keyword evidence="14" id="KW-1185">Reference proteome</keyword>
<comment type="caution">
    <text evidence="13">The sequence shown here is derived from an EMBL/GenBank/DDBJ whole genome shotgun (WGS) entry which is preliminary data.</text>
</comment>
<gene>
    <name evidence="13" type="ORF">BdWA1_003100</name>
</gene>
<dbReference type="KEGG" id="bdw:94337397"/>
<organism evidence="13 14">
    <name type="scientific">Babesia duncani</name>
    <dbReference type="NCBI Taxonomy" id="323732"/>
    <lineage>
        <taxon>Eukaryota</taxon>
        <taxon>Sar</taxon>
        <taxon>Alveolata</taxon>
        <taxon>Apicomplexa</taxon>
        <taxon>Aconoidasida</taxon>
        <taxon>Piroplasmida</taxon>
        <taxon>Babesiidae</taxon>
        <taxon>Babesia</taxon>
    </lineage>
</organism>
<dbReference type="InterPro" id="IPR000719">
    <property type="entry name" value="Prot_kinase_dom"/>
</dbReference>
<dbReference type="SMART" id="SM00054">
    <property type="entry name" value="EFh"/>
    <property type="match status" value="2"/>
</dbReference>
<keyword evidence="5 10" id="KW-0547">Nucleotide-binding</keyword>
<evidence type="ECO:0000256" key="2">
    <source>
        <dbReference type="ARBA" id="ARBA00011245"/>
    </source>
</evidence>
<dbReference type="FunFam" id="1.10.510.10:FF:000571">
    <property type="entry name" value="Maternal embryonic leucine zipper kinase"/>
    <property type="match status" value="1"/>
</dbReference>
<evidence type="ECO:0000256" key="1">
    <source>
        <dbReference type="ARBA" id="ARBA00001946"/>
    </source>
</evidence>
<evidence type="ECO:0000256" key="7">
    <source>
        <dbReference type="ARBA" id="ARBA00022837"/>
    </source>
</evidence>
<keyword evidence="3" id="KW-0723">Serine/threonine-protein kinase</keyword>
<dbReference type="AlphaFoldDB" id="A0AAD9PIN4"/>
<proteinExistence type="inferred from homology"/>
<evidence type="ECO:0000256" key="5">
    <source>
        <dbReference type="ARBA" id="ARBA00022741"/>
    </source>
</evidence>
<dbReference type="GO" id="GO:0005524">
    <property type="term" value="F:ATP binding"/>
    <property type="evidence" value="ECO:0007669"/>
    <property type="project" value="UniProtKB-UniRule"/>
</dbReference>
<dbReference type="Proteomes" id="UP001214638">
    <property type="component" value="Unassembled WGS sequence"/>
</dbReference>
<keyword evidence="7" id="KW-0106">Calcium</keyword>
<dbReference type="PROSITE" id="PS50011">
    <property type="entry name" value="PROTEIN_KINASE_DOM"/>
    <property type="match status" value="1"/>
</dbReference>
<keyword evidence="4" id="KW-0808">Transferase</keyword>
<dbReference type="InterPro" id="IPR018247">
    <property type="entry name" value="EF_Hand_1_Ca_BS"/>
</dbReference>
<accession>A0AAD9PIN4</accession>
<feature type="domain" description="EF-hand" evidence="12">
    <location>
        <begin position="409"/>
        <end position="444"/>
    </location>
</feature>
<dbReference type="SMART" id="SM00220">
    <property type="entry name" value="S_TKc"/>
    <property type="match status" value="1"/>
</dbReference>
<evidence type="ECO:0000256" key="10">
    <source>
        <dbReference type="PROSITE-ProRule" id="PRU10141"/>
    </source>
</evidence>
<dbReference type="SUPFAM" id="SSF47473">
    <property type="entry name" value="EF-hand"/>
    <property type="match status" value="1"/>
</dbReference>
<feature type="domain" description="Protein kinase" evidence="11">
    <location>
        <begin position="109"/>
        <end position="365"/>
    </location>
</feature>
<keyword evidence="6 13" id="KW-0418">Kinase</keyword>
<dbReference type="GeneID" id="94337397"/>
<evidence type="ECO:0000256" key="3">
    <source>
        <dbReference type="ARBA" id="ARBA00022527"/>
    </source>
</evidence>
<evidence type="ECO:0000313" key="13">
    <source>
        <dbReference type="EMBL" id="KAK2195424.1"/>
    </source>
</evidence>
<dbReference type="SUPFAM" id="SSF56112">
    <property type="entry name" value="Protein kinase-like (PK-like)"/>
    <property type="match status" value="1"/>
</dbReference>
<dbReference type="EMBL" id="JALLKP010000004">
    <property type="protein sequence ID" value="KAK2195424.1"/>
    <property type="molecule type" value="Genomic_DNA"/>
</dbReference>
<dbReference type="GO" id="GO:0004674">
    <property type="term" value="F:protein serine/threonine kinase activity"/>
    <property type="evidence" value="ECO:0007669"/>
    <property type="project" value="UniProtKB-KW"/>
</dbReference>
<dbReference type="PROSITE" id="PS00018">
    <property type="entry name" value="EF_HAND_1"/>
    <property type="match status" value="1"/>
</dbReference>
<protein>
    <submittedName>
        <fullName evidence="13">Bifunctional Protein kinase domain/Protein kinase</fullName>
    </submittedName>
</protein>
<dbReference type="RefSeq" id="XP_067802267.1">
    <property type="nucleotide sequence ID" value="XM_067948116.1"/>
</dbReference>
<evidence type="ECO:0000259" key="11">
    <source>
        <dbReference type="PROSITE" id="PS50011"/>
    </source>
</evidence>
<feature type="binding site" evidence="10">
    <location>
        <position position="138"/>
    </location>
    <ligand>
        <name>ATP</name>
        <dbReference type="ChEBI" id="CHEBI:30616"/>
    </ligand>
</feature>
<dbReference type="InterPro" id="IPR011009">
    <property type="entry name" value="Kinase-like_dom_sf"/>
</dbReference>
<evidence type="ECO:0000256" key="9">
    <source>
        <dbReference type="ARBA" id="ARBA00024334"/>
    </source>
</evidence>
<reference evidence="13" key="1">
    <citation type="journal article" date="2023" name="Nat. Microbiol.">
        <title>Babesia duncani multi-omics identifies virulence factors and drug targets.</title>
        <authorList>
            <person name="Singh P."/>
            <person name="Lonardi S."/>
            <person name="Liang Q."/>
            <person name="Vydyam P."/>
            <person name="Khabirova E."/>
            <person name="Fang T."/>
            <person name="Gihaz S."/>
            <person name="Thekkiniath J."/>
            <person name="Munshi M."/>
            <person name="Abel S."/>
            <person name="Ciampossin L."/>
            <person name="Batugedara G."/>
            <person name="Gupta M."/>
            <person name="Lu X.M."/>
            <person name="Lenz T."/>
            <person name="Chakravarty S."/>
            <person name="Cornillot E."/>
            <person name="Hu Y."/>
            <person name="Ma W."/>
            <person name="Gonzalez L.M."/>
            <person name="Sanchez S."/>
            <person name="Estrada K."/>
            <person name="Sanchez-Flores A."/>
            <person name="Montero E."/>
            <person name="Harb O.S."/>
            <person name="Le Roch K.G."/>
            <person name="Mamoun C.B."/>
        </authorList>
    </citation>
    <scope>NUCLEOTIDE SEQUENCE</scope>
    <source>
        <strain evidence="13">WA1</strain>
    </source>
</reference>
<keyword evidence="8 10" id="KW-0067">ATP-binding</keyword>
<dbReference type="InterPro" id="IPR050205">
    <property type="entry name" value="CDPK_Ser/Thr_kinases"/>
</dbReference>
<comment type="similarity">
    <text evidence="9">Belongs to the protein kinase superfamily. Ser/Thr protein kinase family. CDPK subfamily.</text>
</comment>